<evidence type="ECO:0000256" key="1">
    <source>
        <dbReference type="PROSITE-ProRule" id="PRU00023"/>
    </source>
</evidence>
<reference evidence="3" key="1">
    <citation type="journal article" date="2020" name="Nat. Commun.">
        <title>Genome assembly of wild tea tree DASZ reveals pedigree and selection history of tea varieties.</title>
        <authorList>
            <person name="Zhang W."/>
            <person name="Zhang Y."/>
            <person name="Qiu H."/>
            <person name="Guo Y."/>
            <person name="Wan H."/>
            <person name="Zhang X."/>
            <person name="Scossa F."/>
            <person name="Alseekh S."/>
            <person name="Zhang Q."/>
            <person name="Wang P."/>
            <person name="Xu L."/>
            <person name="Schmidt M.H."/>
            <person name="Jia X."/>
            <person name="Li D."/>
            <person name="Zhu A."/>
            <person name="Guo F."/>
            <person name="Chen W."/>
            <person name="Ni D."/>
            <person name="Usadel B."/>
            <person name="Fernie A.R."/>
            <person name="Wen W."/>
        </authorList>
    </citation>
    <scope>NUCLEOTIDE SEQUENCE [LARGE SCALE GENOMIC DNA]</scope>
    <source>
        <strain evidence="3">cv. G240</strain>
    </source>
</reference>
<dbReference type="EMBL" id="JACBKZ010000011">
    <property type="protein sequence ID" value="KAF5939096.1"/>
    <property type="molecule type" value="Genomic_DNA"/>
</dbReference>
<dbReference type="InterPro" id="IPR036770">
    <property type="entry name" value="Ankyrin_rpt-contain_sf"/>
</dbReference>
<dbReference type="Pfam" id="PF12796">
    <property type="entry name" value="Ank_2"/>
    <property type="match status" value="1"/>
</dbReference>
<reference evidence="2 3" key="2">
    <citation type="submission" date="2020-07" db="EMBL/GenBank/DDBJ databases">
        <title>Genome assembly of wild tea tree DASZ reveals pedigree and selection history of tea varieties.</title>
        <authorList>
            <person name="Zhang W."/>
        </authorList>
    </citation>
    <scope>NUCLEOTIDE SEQUENCE [LARGE SCALE GENOMIC DNA]</scope>
    <source>
        <strain evidence="3">cv. G240</strain>
        <tissue evidence="2">Leaf</tissue>
    </source>
</reference>
<evidence type="ECO:0000313" key="2">
    <source>
        <dbReference type="EMBL" id="KAF5939096.1"/>
    </source>
</evidence>
<protein>
    <recommendedName>
        <fullName evidence="4">PGG domain-containing protein</fullName>
    </recommendedName>
</protein>
<dbReference type="PROSITE" id="PS50297">
    <property type="entry name" value="ANK_REP_REGION"/>
    <property type="match status" value="2"/>
</dbReference>
<name>A0A7J7GI83_CAMSI</name>
<dbReference type="SMART" id="SM00248">
    <property type="entry name" value="ANK"/>
    <property type="match status" value="2"/>
</dbReference>
<dbReference type="PROSITE" id="PS50088">
    <property type="entry name" value="ANK_REPEAT"/>
    <property type="match status" value="2"/>
</dbReference>
<keyword evidence="3" id="KW-1185">Reference proteome</keyword>
<dbReference type="InterPro" id="IPR002110">
    <property type="entry name" value="Ankyrin_rpt"/>
</dbReference>
<dbReference type="Gene3D" id="1.25.40.20">
    <property type="entry name" value="Ankyrin repeat-containing domain"/>
    <property type="match status" value="1"/>
</dbReference>
<keyword evidence="1" id="KW-0040">ANK repeat</keyword>
<sequence length="291" mass="32834">MGTSSGNTTRFFTREFNPASYETGHPNLSQYRPLHRAILEGDWERVKEFYMSHPGAATDSITESKDTAVMVGVMSGQKIEFIKNQLQFGYVGLRRVNKEGNTALHEAAIAGHLKSAKFLVGEDRNLLSICNSDGYLPLHLAAAYGQREILIYFLRVGEEHNLQLSDLELDMLMHLEITARFFDLAIYLLASNPRLAFSKWQGVSHLEMLAQMPCAFRSGTKLNIWKLVPIQKGPFDFKSLPNATGDMEKQVQSSQARTICSWIQSLKDYFSGLSELLIFLSAFAYQACKYI</sequence>
<evidence type="ECO:0008006" key="4">
    <source>
        <dbReference type="Google" id="ProtNLM"/>
    </source>
</evidence>
<comment type="caution">
    <text evidence="2">The sequence shown here is derived from an EMBL/GenBank/DDBJ whole genome shotgun (WGS) entry which is preliminary data.</text>
</comment>
<proteinExistence type="predicted"/>
<evidence type="ECO:0000313" key="3">
    <source>
        <dbReference type="Proteomes" id="UP000593564"/>
    </source>
</evidence>
<organism evidence="2 3">
    <name type="scientific">Camellia sinensis</name>
    <name type="common">Tea plant</name>
    <name type="synonym">Thea sinensis</name>
    <dbReference type="NCBI Taxonomy" id="4442"/>
    <lineage>
        <taxon>Eukaryota</taxon>
        <taxon>Viridiplantae</taxon>
        <taxon>Streptophyta</taxon>
        <taxon>Embryophyta</taxon>
        <taxon>Tracheophyta</taxon>
        <taxon>Spermatophyta</taxon>
        <taxon>Magnoliopsida</taxon>
        <taxon>eudicotyledons</taxon>
        <taxon>Gunneridae</taxon>
        <taxon>Pentapetalae</taxon>
        <taxon>asterids</taxon>
        <taxon>Ericales</taxon>
        <taxon>Theaceae</taxon>
        <taxon>Camellia</taxon>
    </lineage>
</organism>
<dbReference type="AlphaFoldDB" id="A0A7J7GI83"/>
<dbReference type="Proteomes" id="UP000593564">
    <property type="component" value="Unassembled WGS sequence"/>
</dbReference>
<feature type="repeat" description="ANK" evidence="1">
    <location>
        <begin position="133"/>
        <end position="165"/>
    </location>
</feature>
<gene>
    <name evidence="2" type="ORF">HYC85_023355</name>
</gene>
<dbReference type="SUPFAM" id="SSF48403">
    <property type="entry name" value="Ankyrin repeat"/>
    <property type="match status" value="1"/>
</dbReference>
<dbReference type="PANTHER" id="PTHR24121">
    <property type="entry name" value="NO MECHANORECEPTOR POTENTIAL C, ISOFORM D-RELATED"/>
    <property type="match status" value="1"/>
</dbReference>
<dbReference type="PANTHER" id="PTHR24121:SF31">
    <property type="entry name" value="ANKYRIN REPEAT-CONTAINING PROTEIN"/>
    <property type="match status" value="1"/>
</dbReference>
<accession>A0A7J7GI83</accession>
<feature type="repeat" description="ANK" evidence="1">
    <location>
        <begin position="99"/>
        <end position="120"/>
    </location>
</feature>